<feature type="region of interest" description="Disordered" evidence="2">
    <location>
        <begin position="4113"/>
        <end position="4139"/>
    </location>
</feature>
<evidence type="ECO:0000256" key="1">
    <source>
        <dbReference type="SAM" id="Coils"/>
    </source>
</evidence>
<feature type="region of interest" description="Disordered" evidence="2">
    <location>
        <begin position="1019"/>
        <end position="1049"/>
    </location>
</feature>
<sequence length="5248" mass="557458">MFSSIMVPEEVRRLFQVLTGEDMTDADEGVLFAVADALESGAVGVGEVGGFVGELVGKVRTEFSGKAADRFAGGLEGFDGLLASGQGALGELAVFVRDLARQVRYLKLVTIYGLELLAFEMAWAMAWAGATAGASMAWLAARFAVMRLLLSRWWGQLFMRLAMAAAGGVAFNVVPDLQAQVQMLGEKSSAKWDGKLSEQAAGMGAFSALVSLPLSAVGGLVSNALTKVLVRGLGDEVDEKILEAAAKRAVDKHAELYPVSAMARFADAVGDHLDVYAGMSVRGMWAARFGSGIGEALSEGLGELFSEVGYQAATGQEVTWNPYSVTAGVFESVFSGVGNLAGLVWRGKLHPEGPSPYLDDTSQREGTTTDGGGFDDEKAPLLGAGSGSQIGNIPGSPDKDNTFTPSGASDGSDGSKPSDVDSVFPVGPVDSAAVPVPSGKDPVVSAVVDSKDNKDVQGSGQHRPGTPPPAYPDAVAGFGSGRSVTSPPPYSLVAGDDQAVAGVDGVDVPGNRPLGVNASQTPDSLAVTPNVSGVPANAALAETVSSESVVDSDGRVVFPEHGSSVDGLIGRDGDSGVDSVAGRGDSHRLGVAAVSADSVTRSAEGSQVASYPHQDPAAAVPVGVSAGVPVGVSAAVPVGVSVDAVRVLVPGDVVAGGGLVEFVRGGVADSGGGPVLLVSQGNSGAGVVVSSGQGSALARGVGRDVVALVPGPGGRGSQWTVFGADGSARPVGGSSGLVPAGRGGMAGLADSSAVVAVSGQKMVAGEETPAAQATSAQAGSGQAGSAQAGSGQAGSGQAGSGQAGSVVGDAQPGATVSSATDRLRDTGGMPVRQWSAWDLRREIDGARQGGWSGGGELAAGWIVRGGYNPRTLVGPLVGDSAESSLSGVGWSGVGLRGEGVRRGSGTVQEQRSGWGGVRRRLFWPGGGRVDGVGSVGGGGRGVVGVPDTGVLGVGVDGEGVLRPSGFRWRGQGGGSGLPAVVTGPKRQPRVGPVAGKAGAGEGSGGVTRRKVDAAAAVGAVSGSPGDGGSGVLTAAEQAAPQDPSAERKQKEYNAKHYQARKAAAARVVELKKQGPLTEEQEAELVELQPKAQQLKKKQDADAARSHARKVAAARIALLEALAERERLTGEKEVELADLQPKVAQQKQKQKESNVKHYRVGRAAVDRVAELEALKEWGPLTVEQVAELAELQPKAQKWEKRKECRAKYRRARKVAAARIAELEALKEWGPLAVEQVAELAELRPKAQQKQKRNGRRADRYREGKVAAARVAELEGLEGLAEEQVAELAELRPKAQLWQKKKKDNADRYLARKAAAARVVELEALKEWGPLAVEQVAELAELRSTVVGWGRKKKVREMTEIGVGGAPVADRVAGPEGVSGWTGADQVDLDGWSADVDLGGWLDQAMADLDRVQVPQGAADAGAMLGADAYEEFVATELPAFLGQDAGDDAAGVGGAGSVVGGFDFAGFLSDYPEGEGSVGLFGVEDPDGLSFGEPFPEDAVGPAAGDTAESGAWGVSDPVAGGESVGSGYRFLPGVNQANYGSGDERFRVNCLEAFVALHNSLRFGWQFVAGPAGADRDPARLETAFGVKARRVGGVAGAERYVRSGPVGVAVPVIYQRADGSAHVIAAVRAGDGVGVDLLDPQKGEVAEAADVLAAAGVWVIPVPGAEVAGEVVLPLSGSGFRSQDAGSGLPAEVTGPKRRRGVSGPVEGKADASAGSSRGEADQGSRGEVAESSRGGKRRKVDAAAAVGAVSGSPGDGGSEVLTPTDRAAQQDPSAEWKRKEQERRAKYRRAGKVAAARVVELEALKEQGPLTGEQEVELAELQPKAQQWLKQKERDAKRHRAGKATAARVVELEALAEQGPLTGEQEAELAEVQTKVAQQKQKKKEKNAKDYQARKAAAARVAELEALKEQGPLTVEQEAELAELQPKVAQKKQKRNESAANYRRERKAAVARVVELEVLKERGPLTVEQEAELAEVQPKAQQKQKHNESAAKYRKRGKAAAARVAELEELKEQGPLTEEQEKELAELQPKAQQKQKHNESAAKYRRAGKAAVARVAVLEELAERGPLTDEQEAELAELQPRAQQWQKQKENDAKYHRAGKVAAARVAVLEALKEQGQLTEEQEAELAEFQPKVAQQKQKRQEYAADWYRAWKGAVDRVVVLEELEGEGRLTVEQEAELAELRPKAQQWRKKKESVVKNRREMNAAAARVAELEELAEQGPLTEEQEAELAELRSKLAGRGRKKKDRDVTETGVGGPVADRGAGPEGVSGWTGADQNDSDAWSADVDLDAWFARAVADVDGAQVLQGAADAGVMLGEGAYEEFVATELPAFLGQDAGDDAAGVGGAGAVAGGFDFAGFLTDYQDWEGSVGVFGGEGADGLFFGEPFAENAVWPDAGDATESGVLVVADPVAGRESVGAGYRFLPGVNQANYRSGDERYQVNCLEAFVAFHNSLKFNREFVAGPAGGDRDPGLLEVAFGATALRVGGVAGAERYVRSGPVGVAVPVIYQRADGSAHVIAAVRAGDGFGVDLLDAQKGEVAEAVDVLAAAGVWVIPVSGAEVEGEVVLPLSGSGLRRQDAGSGLPAEVTGPKRRRSVSGPVAGKADASAGNSRDEADQGSRGEIGEGSGGVKRRKVDASAAVEAVSGSPGDGGSEVLTATEQAAQQDPSAERKRKEKERRAKNHQARKVAADRVAELEALAEQGPLTVEQEAELAELQPKAQQLKKHKESVAKYNRAVKDAADRVVELEELAEQGSLTVEQEVELADLQPKAQQLKKKKDADAARSRAGKVAAARVVELEALKEQGPLTGEQEAELAELRPKAQQWQKRKEKDATYNRAGKVAADRVAVLEALKEQGPLTGEQEAELAEVQSKVAQLKQKKKERNAKQSQARKAAVDRVAVLEELAEQGPLTEEQEAELAELQPKVAQQKQKQKEKLAKQSQARKAAVDRVAVLEELEELAEQGPLTGEQEAELAEVQSKVAQLKQKKKERNAKQSQARKAAVDRVAVLEELAEQGPLTEEQEAELAELQPKVAQWQKKMERDAKRSGAGKVAADRVVELEELAEQGPLTVEQEVELAELQPKVAQQKRKHYESVTKYRRERKVAADRVVELEELAEQRPLTVEQEAELAELQPKAQQWQKQKESAAKYRREMKGPAARVAVLEELAEQGPLTVEQEAELAELQAKVAQQKQKHNESAAKYRRERMAAVDRVAVLEELAERGPLTVEQEAELAELQPKAQQWQKHKECKAKYHRVRMAAADRVAVLEELAERGPLTVEQEVELAELQPKAQQWQKQKESTAKYRREMKAAAARVAELEELKEQGPLTDEQEAKLAELQPKVAQQRQKQKERYADRYQAGKVAAARVVELEELKEQGPLTDEQEAELAELQAKVAHQKQKKKDAKARYRRARKAAFARVAELEALKERGPLTVEQEVELAELRPKAQQWGNQKKEFTDRYRAGKAAFARVAELEELEEQGPLTDEQEVELAELQPKAQQWQKSKEAVAKYRRDMKAAVARVAVLEELEGAGRLTVEQEVELAEPRSKVAGRKQDQDVTETGVGVSGWTETDLDDWDGWSADVDLDAWLDWAVADVGGVQVPQGAADAGVILDEGAYEEFVETELLAFLRQDAGDDAAGAGGAGSVAGGFDFAGFLPDYTEGEGSVGLFGGEGPDGLFFGEPFSEDEVWPDAGDAVESGVWAVADSVPGGESVGTWDRFLPGVNQANYVSGDDRFQVNCLEAFVALHNSVKFGRQFVAGPAGGDRDPGRLEVAFGATARRVGGVAGAERSVRGGPVGVVVPVIYQRADGSAHVIAAVHAGEGGEQGRVVLLDAQKGEEAEAVDVLAAAGVWVIPVSGVEVEGEVVLPPSGSGLRSQDEGSGLPAVVTGPKRRGGVSGPVEGKAGASAGRTRGEAGQGSRGEVGEGSGGVKRRKVDAAAAVGAVSGSPGDGGSEVRTPTEQAAPQDPSAERKRKQNEKSAKQYQAGKVAAARVVELEELKEQGPLTVEQEAELAELQPKVAQQRQKQKERYADRYQAGKVAAARVVELEALKEQGPLTVEQEAELAELQPKAQQWQKKREGDAARSRAGKVAAARVVELEELKEQGPLTVEQEAELAELRPKAQQKQKQKERDAARTRAGKTAAARVVELEALKEQGPLTVEQEAELAELRPKAQQKQKKRERDAGRYRAGKAAADRVAVLEALKEQGPLTVEQEAELAELRPKAQQWQKQKEGEAARSWVGKVAAARVVELEELKEQGPLTEEQEAELAELQPKAQKWKKRKEWDAARTRVGKVAAARVAELEELAEQGPLTVEQEAELAELRPKAQQKQKKKAKDVNYHREVKAAADRVVELEALAERGPLTVEQEAELAELQPKAQQWKKKKERDREWYRARKAAAARVAELEELAEQGPLTEEQEAELAELRSKVAGRKKKDQEVTETGAGGPVADRSAGPKGVLEQAGAEWDGWSVGDVDVDGSVDEVVGDPGGEGRDAVSSSVLGGDGQVFSRVLAERLGTEGSGLSIRAGAGPAGQVGRLGESEAGWGSGRFTSGGLSGWGAAVPVDDTAGGVAGQRGPGEQAAPTEVEIRARIAALQDAVELIEAQEAGLEMVRERDEDGQALRESVKVLRAELAVLQAGLAKFVPAGIARLAEVAGRLERHLRTMPPEFDPNGVREYVETMKQRVHQGRWTPAELQTVESRLGDMLRVEGRLRSARRAKVREVYVQARQAIAREGVPVTYFEDGVPGGVSSRPDVRLGFEVGFKLPGDDFDARVGSLGAELEQAGLVDWRAAQGSKLLGVVDKEAAGAIVASGRWALIKQGERFEVEATSPILRNDRGDGVWPGMAKLLSAVRRQGGYGSGAGGDINVSFDWQLTPRQLVRALQIVKVFEALFFRLGNVAGGDGSRQRGIAHAGPVPLPPDPYTVDEYGESSDSYHPVHDPEDRYRAVRVEASGAEGDRLEFRGWAGDAGELTGNPALWQVRAELSAAMMLAGTDPAIYRELDRLMGDPDLLGYDDQTRDEGVWLEKLAEFLELLPLSEAGQAQVVQLFAWTRPWKLNDPVEGHPALVVGLPEQSVLFPAPGVSKAQVVAEAYSYQLYKDANLVVAWSAPNGDGILLRNGDEIGVDGFAEWLGHLRVGRNRDLWTLLAIPGAPAELLAEVLDVVEGPVLTTVEQVYKTPDGRLLAGVYETDQTGRVQFRPSNGGWREFTEENPLGEFTGKADLGEALMVSRARRFPDDPAEVYRYWPARGSGS</sequence>
<keyword evidence="3" id="KW-0472">Membrane</keyword>
<dbReference type="PANTHER" id="PTHR18947:SF28">
    <property type="entry name" value="GIRDIN, ISOFORM A"/>
    <property type="match status" value="1"/>
</dbReference>
<dbReference type="GO" id="GO:0008017">
    <property type="term" value="F:microtubule binding"/>
    <property type="evidence" value="ECO:0007669"/>
    <property type="project" value="TreeGrafter"/>
</dbReference>
<feature type="region of interest" description="Disordered" evidence="2">
    <location>
        <begin position="1925"/>
        <end position="1949"/>
    </location>
</feature>
<feature type="coiled-coil region" evidence="1">
    <location>
        <begin position="3378"/>
        <end position="3412"/>
    </location>
</feature>
<keyword evidence="3" id="KW-1133">Transmembrane helix</keyword>
<dbReference type="Proteomes" id="UP000233786">
    <property type="component" value="Unassembled WGS sequence"/>
</dbReference>
<feature type="region of interest" description="Disordered" evidence="2">
    <location>
        <begin position="2236"/>
        <end position="2281"/>
    </location>
</feature>
<feature type="coiled-coil region" evidence="1">
    <location>
        <begin position="3172"/>
        <end position="3199"/>
    </location>
</feature>
<dbReference type="GO" id="GO:0030705">
    <property type="term" value="P:cytoskeleton-dependent intracellular transport"/>
    <property type="evidence" value="ECO:0007669"/>
    <property type="project" value="TreeGrafter"/>
</dbReference>
<feature type="region of interest" description="Disordered" evidence="2">
    <location>
        <begin position="2067"/>
        <end position="2098"/>
    </location>
</feature>
<keyword evidence="5" id="KW-1185">Reference proteome</keyword>
<feature type="region of interest" description="Disordered" evidence="2">
    <location>
        <begin position="3865"/>
        <end position="3982"/>
    </location>
</feature>
<dbReference type="PANTHER" id="PTHR18947">
    <property type="entry name" value="HOOK PROTEINS"/>
    <property type="match status" value="1"/>
</dbReference>
<feature type="region of interest" description="Disordered" evidence="2">
    <location>
        <begin position="964"/>
        <end position="1006"/>
    </location>
</feature>
<feature type="coiled-coil region" evidence="1">
    <location>
        <begin position="2723"/>
        <end position="2750"/>
    </location>
</feature>
<dbReference type="STRING" id="994479.GCA_000194155_05477"/>
<feature type="transmembrane region" description="Helical" evidence="3">
    <location>
        <begin position="157"/>
        <end position="174"/>
    </location>
</feature>
<evidence type="ECO:0008006" key="6">
    <source>
        <dbReference type="Google" id="ProtNLM"/>
    </source>
</evidence>
<evidence type="ECO:0000256" key="2">
    <source>
        <dbReference type="SAM" id="MobiDB-lite"/>
    </source>
</evidence>
<organism evidence="4 5">
    <name type="scientific">Saccharopolyspora spinosa</name>
    <dbReference type="NCBI Taxonomy" id="60894"/>
    <lineage>
        <taxon>Bacteria</taxon>
        <taxon>Bacillati</taxon>
        <taxon>Actinomycetota</taxon>
        <taxon>Actinomycetes</taxon>
        <taxon>Pseudonocardiales</taxon>
        <taxon>Pseudonocardiaceae</taxon>
        <taxon>Saccharopolyspora</taxon>
    </lineage>
</organism>
<comment type="caution">
    <text evidence="4">The sequence shown here is derived from an EMBL/GenBank/DDBJ whole genome shotgun (WGS) entry which is preliminary data.</text>
</comment>
<feature type="compositionally biased region" description="Low complexity" evidence="2">
    <location>
        <begin position="1744"/>
        <end position="1754"/>
    </location>
</feature>
<evidence type="ECO:0000313" key="4">
    <source>
        <dbReference type="EMBL" id="PKW18054.1"/>
    </source>
</evidence>
<evidence type="ECO:0000256" key="3">
    <source>
        <dbReference type="SAM" id="Phobius"/>
    </source>
</evidence>
<feature type="compositionally biased region" description="Gly residues" evidence="2">
    <location>
        <begin position="3911"/>
        <end position="3925"/>
    </location>
</feature>
<feature type="compositionally biased region" description="Basic residues" evidence="2">
    <location>
        <begin position="2671"/>
        <end position="2686"/>
    </location>
</feature>
<gene>
    <name evidence="4" type="ORF">A8926_6109</name>
</gene>
<feature type="compositionally biased region" description="Low complexity" evidence="2">
    <location>
        <begin position="770"/>
        <end position="790"/>
    </location>
</feature>
<proteinExistence type="predicted"/>
<feature type="region of interest" description="Disordered" evidence="2">
    <location>
        <begin position="1680"/>
        <end position="1781"/>
    </location>
</feature>
<accession>A0A2N3Y576</accession>
<feature type="region of interest" description="Disordered" evidence="2">
    <location>
        <begin position="2818"/>
        <end position="2837"/>
    </location>
</feature>
<feature type="compositionally biased region" description="Acidic residues" evidence="2">
    <location>
        <begin position="4470"/>
        <end position="4480"/>
    </location>
</feature>
<feature type="region of interest" description="Disordered" evidence="2">
    <location>
        <begin position="766"/>
        <end position="829"/>
    </location>
</feature>
<dbReference type="GO" id="GO:0005737">
    <property type="term" value="C:cytoplasm"/>
    <property type="evidence" value="ECO:0007669"/>
    <property type="project" value="TreeGrafter"/>
</dbReference>
<feature type="region of interest" description="Disordered" evidence="2">
    <location>
        <begin position="3544"/>
        <end position="3563"/>
    </location>
</feature>
<feature type="compositionally biased region" description="Basic and acidic residues" evidence="2">
    <location>
        <begin position="3544"/>
        <end position="3553"/>
    </location>
</feature>
<feature type="transmembrane region" description="Helical" evidence="3">
    <location>
        <begin position="132"/>
        <end position="150"/>
    </location>
</feature>
<dbReference type="EMBL" id="PJNB01000001">
    <property type="protein sequence ID" value="PKW18054.1"/>
    <property type="molecule type" value="Genomic_DNA"/>
</dbReference>
<reference evidence="4" key="1">
    <citation type="submission" date="2017-12" db="EMBL/GenBank/DDBJ databases">
        <title>Sequencing the genomes of 1000 Actinobacteria strains.</title>
        <authorList>
            <person name="Klenk H.-P."/>
        </authorList>
    </citation>
    <scope>NUCLEOTIDE SEQUENCE [LARGE SCALE GENOMIC DNA]</scope>
    <source>
        <strain evidence="4">DSM 44228</strain>
    </source>
</reference>
<dbReference type="GO" id="GO:0051959">
    <property type="term" value="F:dynein light intermediate chain binding"/>
    <property type="evidence" value="ECO:0007669"/>
    <property type="project" value="TreeGrafter"/>
</dbReference>
<name>A0A2N3Y576_SACSN</name>
<feature type="compositionally biased region" description="Basic and acidic residues" evidence="2">
    <location>
        <begin position="2611"/>
        <end position="2623"/>
    </location>
</feature>
<feature type="compositionally biased region" description="Basic and acidic residues" evidence="2">
    <location>
        <begin position="1720"/>
        <end position="1732"/>
    </location>
</feature>
<feature type="region of interest" description="Disordered" evidence="2">
    <location>
        <begin position="2572"/>
        <end position="2634"/>
    </location>
</feature>
<feature type="compositionally biased region" description="Gly residues" evidence="2">
    <location>
        <begin position="791"/>
        <end position="802"/>
    </location>
</feature>
<feature type="region of interest" description="Disordered" evidence="2">
    <location>
        <begin position="1976"/>
        <end position="2048"/>
    </location>
</feature>
<feature type="coiled-coil region" evidence="1">
    <location>
        <begin position="1864"/>
        <end position="1891"/>
    </location>
</feature>
<feature type="region of interest" description="Disordered" evidence="2">
    <location>
        <begin position="2963"/>
        <end position="2999"/>
    </location>
</feature>
<evidence type="ECO:0000313" key="5">
    <source>
        <dbReference type="Proteomes" id="UP000233786"/>
    </source>
</evidence>
<feature type="region of interest" description="Disordered" evidence="2">
    <location>
        <begin position="4065"/>
        <end position="4084"/>
    </location>
</feature>
<feature type="region of interest" description="Disordered" evidence="2">
    <location>
        <begin position="4154"/>
        <end position="4188"/>
    </location>
</feature>
<keyword evidence="1" id="KW-0175">Coiled coil</keyword>
<feature type="region of interest" description="Disordered" evidence="2">
    <location>
        <begin position="353"/>
        <end position="444"/>
    </location>
</feature>
<feature type="coiled-coil region" evidence="1">
    <location>
        <begin position="2859"/>
        <end position="2886"/>
    </location>
</feature>
<dbReference type="GO" id="GO:0031122">
    <property type="term" value="P:cytoplasmic microtubule organization"/>
    <property type="evidence" value="ECO:0007669"/>
    <property type="project" value="TreeGrafter"/>
</dbReference>
<dbReference type="GO" id="GO:0005815">
    <property type="term" value="C:microtubule organizing center"/>
    <property type="evidence" value="ECO:0007669"/>
    <property type="project" value="TreeGrafter"/>
</dbReference>
<dbReference type="RefSeq" id="WP_249028322.1">
    <property type="nucleotide sequence ID" value="NZ_PJNB01000001.1"/>
</dbReference>
<feature type="compositionally biased region" description="Low complexity" evidence="2">
    <location>
        <begin position="3933"/>
        <end position="3943"/>
    </location>
</feature>
<feature type="region of interest" description="Disordered" evidence="2">
    <location>
        <begin position="4404"/>
        <end position="4495"/>
    </location>
</feature>
<keyword evidence="3" id="KW-0812">Transmembrane</keyword>
<feature type="region of interest" description="Disordered" evidence="2">
    <location>
        <begin position="2660"/>
        <end position="2689"/>
    </location>
</feature>
<protein>
    <recommendedName>
        <fullName evidence="6">Papain fold toxin 1 (Glutamine deamidase) of polymorphic toxin system</fullName>
    </recommendedName>
</protein>